<dbReference type="EMBL" id="KK840402">
    <property type="protein sequence ID" value="KFP83011.1"/>
    <property type="molecule type" value="Genomic_DNA"/>
</dbReference>
<protein>
    <submittedName>
        <fullName evidence="1">HAUS augmin-like complex subunit 8</fullName>
    </submittedName>
</protein>
<proteinExistence type="predicted"/>
<feature type="non-terminal residue" evidence="1">
    <location>
        <position position="1"/>
    </location>
</feature>
<dbReference type="AlphaFoldDB" id="A0A091N0L2"/>
<name>A0A091N0L2_9PASS</name>
<evidence type="ECO:0000313" key="1">
    <source>
        <dbReference type="EMBL" id="KFP83011.1"/>
    </source>
</evidence>
<gene>
    <name evidence="1" type="ORF">N310_04622</name>
</gene>
<feature type="non-terminal residue" evidence="1">
    <location>
        <position position="201"/>
    </location>
</feature>
<organism evidence="1 2">
    <name type="scientific">Acanthisitta chloris</name>
    <name type="common">rifleman</name>
    <dbReference type="NCBI Taxonomy" id="57068"/>
    <lineage>
        <taxon>Eukaryota</taxon>
        <taxon>Metazoa</taxon>
        <taxon>Chordata</taxon>
        <taxon>Craniata</taxon>
        <taxon>Vertebrata</taxon>
        <taxon>Euteleostomi</taxon>
        <taxon>Archelosauria</taxon>
        <taxon>Archosauria</taxon>
        <taxon>Dinosauria</taxon>
        <taxon>Saurischia</taxon>
        <taxon>Theropoda</taxon>
        <taxon>Coelurosauria</taxon>
        <taxon>Aves</taxon>
        <taxon>Neognathae</taxon>
        <taxon>Neoaves</taxon>
        <taxon>Telluraves</taxon>
        <taxon>Australaves</taxon>
        <taxon>Passeriformes</taxon>
        <taxon>Acanthisittidae</taxon>
        <taxon>Acanthisitta</taxon>
    </lineage>
</organism>
<evidence type="ECO:0000313" key="2">
    <source>
        <dbReference type="Proteomes" id="UP000053537"/>
    </source>
</evidence>
<keyword evidence="2" id="KW-1185">Reference proteome</keyword>
<accession>A0A091N0L2</accession>
<sequence length="201" mass="23323">LESQTFLMTYLRAKVEKNVAALEEKAEENLMVLCEEKMKLQEWICKLKREIMLKEREKRLRAELDRQVDVLTPIVALCANFKEQYENFAASLEATRHELAIKNIHIEGDKLEYLEKVQKELAVTMELLNDVLPSDPEVSTEVLNDLKELKVSSQKLNKELQRSVTGVQTLSAEVSKEVSLHNQCVCEEHHGLDVVKHWYFN</sequence>
<dbReference type="Proteomes" id="UP000053537">
    <property type="component" value="Unassembled WGS sequence"/>
</dbReference>
<reference evidence="1 2" key="1">
    <citation type="submission" date="2014-04" db="EMBL/GenBank/DDBJ databases">
        <title>Genome evolution of avian class.</title>
        <authorList>
            <person name="Zhang G."/>
            <person name="Li C."/>
        </authorList>
    </citation>
    <scope>NUCLEOTIDE SEQUENCE [LARGE SCALE GENOMIC DNA]</scope>
    <source>
        <strain evidence="1">BGI_N310</strain>
    </source>
</reference>